<evidence type="ECO:0000259" key="1">
    <source>
        <dbReference type="SMART" id="SM00460"/>
    </source>
</evidence>
<name>A0AAW7M8Q9_9MICO</name>
<reference evidence="2" key="1">
    <citation type="submission" date="2023-06" db="EMBL/GenBank/DDBJ databases">
        <title>Sysu t00039.</title>
        <authorList>
            <person name="Gao L."/>
            <person name="Fang B.-Z."/>
            <person name="Li W.-J."/>
        </authorList>
    </citation>
    <scope>NUCLEOTIDE SEQUENCE</scope>
    <source>
        <strain evidence="2">SYSU T00039</strain>
    </source>
</reference>
<organism evidence="2 3">
    <name type="scientific">Demequina lignilytica</name>
    <dbReference type="NCBI Taxonomy" id="3051663"/>
    <lineage>
        <taxon>Bacteria</taxon>
        <taxon>Bacillati</taxon>
        <taxon>Actinomycetota</taxon>
        <taxon>Actinomycetes</taxon>
        <taxon>Micrococcales</taxon>
        <taxon>Demequinaceae</taxon>
        <taxon>Demequina</taxon>
    </lineage>
</organism>
<keyword evidence="3" id="KW-1185">Reference proteome</keyword>
<gene>
    <name evidence="2" type="ORF">QQX10_07880</name>
</gene>
<evidence type="ECO:0000313" key="3">
    <source>
        <dbReference type="Proteomes" id="UP001172737"/>
    </source>
</evidence>
<feature type="domain" description="Transglutaminase-like" evidence="1">
    <location>
        <begin position="148"/>
        <end position="208"/>
    </location>
</feature>
<dbReference type="Gene3D" id="2.60.40.2250">
    <property type="match status" value="1"/>
</dbReference>
<evidence type="ECO:0000313" key="2">
    <source>
        <dbReference type="EMBL" id="MDN4488085.1"/>
    </source>
</evidence>
<accession>A0AAW7M8Q9</accession>
<dbReference type="RefSeq" id="WP_301118798.1">
    <property type="nucleotide sequence ID" value="NZ_JAUHPX010000004.1"/>
</dbReference>
<protein>
    <submittedName>
        <fullName evidence="2">Transglutaminase domain-containing protein</fullName>
    </submittedName>
</protein>
<dbReference type="PANTHER" id="PTHR33490:SF12">
    <property type="entry name" value="BLL5557 PROTEIN"/>
    <property type="match status" value="1"/>
</dbReference>
<dbReference type="PANTHER" id="PTHR33490">
    <property type="entry name" value="BLR5614 PROTEIN-RELATED"/>
    <property type="match status" value="1"/>
</dbReference>
<comment type="caution">
    <text evidence="2">The sequence shown here is derived from an EMBL/GenBank/DDBJ whole genome shotgun (WGS) entry which is preliminary data.</text>
</comment>
<dbReference type="AlphaFoldDB" id="A0AAW7M8Q9"/>
<dbReference type="SUPFAM" id="SSF54001">
    <property type="entry name" value="Cysteine proteinases"/>
    <property type="match status" value="1"/>
</dbReference>
<dbReference type="InterPro" id="IPR002931">
    <property type="entry name" value="Transglutaminase-like"/>
</dbReference>
<dbReference type="EMBL" id="JAUHPX010000004">
    <property type="protein sequence ID" value="MDN4488085.1"/>
    <property type="molecule type" value="Genomic_DNA"/>
</dbReference>
<dbReference type="SMART" id="SM00460">
    <property type="entry name" value="TGc"/>
    <property type="match status" value="1"/>
</dbReference>
<dbReference type="InterPro" id="IPR038765">
    <property type="entry name" value="Papain-like_cys_pep_sf"/>
</dbReference>
<dbReference type="Proteomes" id="UP001172737">
    <property type="component" value="Unassembled WGS sequence"/>
</dbReference>
<dbReference type="Pfam" id="PF01841">
    <property type="entry name" value="Transglut_core"/>
    <property type="match status" value="1"/>
</dbReference>
<dbReference type="Gene3D" id="3.10.620.30">
    <property type="match status" value="1"/>
</dbReference>
<proteinExistence type="predicted"/>
<sequence length="262" mass="27501">MIRTVLAELDLDASGPARAILAVTVARGAAVDEELVVEQGGRALAATEVEDDHGTRLHAVDFEEGPATVRYRATVRGAVEEPAVAGADPVRYLRPSRYAESDVIAPTVADQFGGLEGHALVEAVRAWVHDHVAYTPGSSQPTDGATATILSRQGVCRDFAHLVVAALRASDVPARVVAVYAPGLEPMDFHAVVEALVDGRWWVVDATGLAPRETMVRIATGRDAADTAFLTTIGDAVELTAMRVDAQVDGAPPAAEGPLQLS</sequence>